<gene>
    <name evidence="2" type="ORF">FM996_09495</name>
</gene>
<feature type="region of interest" description="Disordered" evidence="1">
    <location>
        <begin position="1"/>
        <end position="22"/>
    </location>
</feature>
<dbReference type="PANTHER" id="PTHR37460:SF1">
    <property type="entry name" value="ENDONUCLEASE III"/>
    <property type="match status" value="1"/>
</dbReference>
<reference evidence="2 3" key="1">
    <citation type="submission" date="2019-07" db="EMBL/GenBank/DDBJ databases">
        <title>Ln-dependent methylotrophs.</title>
        <authorList>
            <person name="Tani A."/>
        </authorList>
    </citation>
    <scope>NUCLEOTIDE SEQUENCE [LARGE SCALE GENOMIC DNA]</scope>
    <source>
        <strain evidence="2 3">SM89A</strain>
    </source>
</reference>
<dbReference type="AlphaFoldDB" id="A0A549SY38"/>
<dbReference type="EMBL" id="VJMF01000038">
    <property type="protein sequence ID" value="TRL34478.1"/>
    <property type="molecule type" value="Genomic_DNA"/>
</dbReference>
<evidence type="ECO:0000313" key="2">
    <source>
        <dbReference type="EMBL" id="TRL34478.1"/>
    </source>
</evidence>
<dbReference type="PANTHER" id="PTHR37460">
    <property type="entry name" value="ENDONUCLEASE III"/>
    <property type="match status" value="1"/>
</dbReference>
<accession>A0A549SY38</accession>
<protein>
    <submittedName>
        <fullName evidence="2">GIY-YIG nuclease family protein</fullName>
    </submittedName>
</protein>
<name>A0A549SY38_METSR</name>
<evidence type="ECO:0000256" key="1">
    <source>
        <dbReference type="SAM" id="MobiDB-lite"/>
    </source>
</evidence>
<evidence type="ECO:0000313" key="3">
    <source>
        <dbReference type="Proteomes" id="UP000316781"/>
    </source>
</evidence>
<feature type="compositionally biased region" description="Basic and acidic residues" evidence="1">
    <location>
        <begin position="12"/>
        <end position="21"/>
    </location>
</feature>
<dbReference type="CDD" id="cd10441">
    <property type="entry name" value="GIY-YIG_COG1833"/>
    <property type="match status" value="1"/>
</dbReference>
<organism evidence="2 3">
    <name type="scientific">Methylosinus sporium</name>
    <dbReference type="NCBI Taxonomy" id="428"/>
    <lineage>
        <taxon>Bacteria</taxon>
        <taxon>Pseudomonadati</taxon>
        <taxon>Pseudomonadota</taxon>
        <taxon>Alphaproteobacteria</taxon>
        <taxon>Hyphomicrobiales</taxon>
        <taxon>Methylocystaceae</taxon>
        <taxon>Methylosinus</taxon>
    </lineage>
</organism>
<proteinExistence type="predicted"/>
<dbReference type="RefSeq" id="WP_142862799.1">
    <property type="nucleotide sequence ID" value="NZ_VJMF01000038.1"/>
</dbReference>
<comment type="caution">
    <text evidence="2">The sequence shown here is derived from an EMBL/GenBank/DDBJ whole genome shotgun (WGS) entry which is preliminary data.</text>
</comment>
<dbReference type="Proteomes" id="UP000316781">
    <property type="component" value="Unassembled WGS sequence"/>
</dbReference>
<dbReference type="Pfam" id="PF01986">
    <property type="entry name" value="DUF123"/>
    <property type="match status" value="1"/>
</dbReference>
<dbReference type="InterPro" id="IPR002837">
    <property type="entry name" value="DUF123"/>
</dbReference>
<sequence>MASETPFFETARSGRAERPPAPDDSFSALAFIRAASKAPAAPGAYALLIGLTHPLEASAGRRAATLAPGLYLYCGSAKGPGGLRARLGRHMRQGKRRRWHIDQLTEAGESLGAWITEAKGECDLVAALAALPVPLEGFGSSDCPHCRSHLLFWPMGEAPAFLAAQKC</sequence>